<evidence type="ECO:0000259" key="1">
    <source>
        <dbReference type="PROSITE" id="PS50879"/>
    </source>
</evidence>
<dbReference type="Pfam" id="PF00075">
    <property type="entry name" value="RNase_H"/>
    <property type="match status" value="1"/>
</dbReference>
<dbReference type="PROSITE" id="PS50879">
    <property type="entry name" value="RNASE_H_1"/>
    <property type="match status" value="1"/>
</dbReference>
<dbReference type="GO" id="GO:0003676">
    <property type="term" value="F:nucleic acid binding"/>
    <property type="evidence" value="ECO:0007669"/>
    <property type="project" value="InterPro"/>
</dbReference>
<proteinExistence type="predicted"/>
<dbReference type="Gene3D" id="3.30.420.10">
    <property type="entry name" value="Ribonuclease H-like superfamily/Ribonuclease H"/>
    <property type="match status" value="1"/>
</dbReference>
<dbReference type="SUPFAM" id="SSF53098">
    <property type="entry name" value="Ribonuclease H-like"/>
    <property type="match status" value="1"/>
</dbReference>
<dbReference type="InterPro" id="IPR036397">
    <property type="entry name" value="RNaseH_sf"/>
</dbReference>
<organism evidence="2 3">
    <name type="scientific">Gordonia spumicola</name>
    <dbReference type="NCBI Taxonomy" id="589161"/>
    <lineage>
        <taxon>Bacteria</taxon>
        <taxon>Bacillati</taxon>
        <taxon>Actinomycetota</taxon>
        <taxon>Actinomycetes</taxon>
        <taxon>Mycobacteriales</taxon>
        <taxon>Gordoniaceae</taxon>
        <taxon>Gordonia</taxon>
    </lineage>
</organism>
<accession>A0A7I9V3I1</accession>
<sequence length="304" mass="32718">MTPIPTARPLAPGIVLPRLLPVHTVHLAVMRSDDAHCRYLAKSGLGTWSAEVATRWPRVAAIDAVHAVRRSIAAEVSIRFVVDIGPPRLKTGHARDLEACFPRVRVESAHRHDHRPLDLVSSALRLWLRRTAQTIAPLTVATDGSVKGAAIGSGWLSETGEFGWSGRVDVGGRLHGHRVMVAELEAVAAAVEANPVRRLALLVDCRPALDDLAAWRNAEPGPGWLLAASPMLRALRSEITADQGRLEFRWVAGHRGVLLNEGADSLSKIARQHAQGQATSSDATRRTAEIAAAFTSSVPVRTAS</sequence>
<protein>
    <recommendedName>
        <fullName evidence="1">RNase H type-1 domain-containing protein</fullName>
    </recommendedName>
</protein>
<dbReference type="RefSeq" id="WP_161893560.1">
    <property type="nucleotide sequence ID" value="NZ_BJOV01000001.1"/>
</dbReference>
<dbReference type="GO" id="GO:0004523">
    <property type="term" value="F:RNA-DNA hybrid ribonuclease activity"/>
    <property type="evidence" value="ECO:0007669"/>
    <property type="project" value="InterPro"/>
</dbReference>
<dbReference type="EMBL" id="BJOV01000001">
    <property type="protein sequence ID" value="GED99580.1"/>
    <property type="molecule type" value="Genomic_DNA"/>
</dbReference>
<dbReference type="OrthoDB" id="4923321at2"/>
<keyword evidence="3" id="KW-1185">Reference proteome</keyword>
<dbReference type="InterPro" id="IPR012337">
    <property type="entry name" value="RNaseH-like_sf"/>
</dbReference>
<dbReference type="InterPro" id="IPR002156">
    <property type="entry name" value="RNaseH_domain"/>
</dbReference>
<comment type="caution">
    <text evidence="2">The sequence shown here is derived from an EMBL/GenBank/DDBJ whole genome shotgun (WGS) entry which is preliminary data.</text>
</comment>
<evidence type="ECO:0000313" key="3">
    <source>
        <dbReference type="Proteomes" id="UP000444960"/>
    </source>
</evidence>
<reference evidence="3" key="1">
    <citation type="submission" date="2019-06" db="EMBL/GenBank/DDBJ databases">
        <title>Gordonia isolated from sludge of a wastewater treatment plant.</title>
        <authorList>
            <person name="Tamura T."/>
            <person name="Aoyama K."/>
            <person name="Kang Y."/>
            <person name="Saito S."/>
            <person name="Akiyama N."/>
            <person name="Yazawa K."/>
            <person name="Gonoi T."/>
            <person name="Mikami Y."/>
        </authorList>
    </citation>
    <scope>NUCLEOTIDE SEQUENCE [LARGE SCALE GENOMIC DNA]</scope>
    <source>
        <strain evidence="3">NBRC 107696</strain>
    </source>
</reference>
<dbReference type="Proteomes" id="UP000444960">
    <property type="component" value="Unassembled WGS sequence"/>
</dbReference>
<name>A0A7I9V3I1_9ACTN</name>
<dbReference type="AlphaFoldDB" id="A0A7I9V3I1"/>
<gene>
    <name evidence="2" type="ORF">nbrc107696_00270</name>
</gene>
<evidence type="ECO:0000313" key="2">
    <source>
        <dbReference type="EMBL" id="GED99580.1"/>
    </source>
</evidence>
<feature type="domain" description="RNase H type-1" evidence="1">
    <location>
        <begin position="134"/>
        <end position="272"/>
    </location>
</feature>